<dbReference type="EMBL" id="CCEJ010000003">
    <property type="protein sequence ID" value="CDR33754.1"/>
    <property type="molecule type" value="Genomic_DNA"/>
</dbReference>
<dbReference type="InterPro" id="IPR029100">
    <property type="entry name" value="Ntox50"/>
</dbReference>
<evidence type="ECO:0000313" key="2">
    <source>
        <dbReference type="EMBL" id="CDR33754.1"/>
    </source>
</evidence>
<dbReference type="Pfam" id="PF15542">
    <property type="entry name" value="Ntox50"/>
    <property type="match status" value="1"/>
</dbReference>
<reference evidence="2" key="1">
    <citation type="submission" date="2013-12" db="EMBL/GenBank/DDBJ databases">
        <authorList>
            <person name="Linke B."/>
        </authorList>
    </citation>
    <scope>NUCLEOTIDE SEQUENCE [LARGE SCALE GENOMIC DNA]</scope>
    <source>
        <strain evidence="2">CRIB-18</strain>
    </source>
</reference>
<organism evidence="2 3">
    <name type="scientific">Candidatus Criblamydia sequanensis CRIB-18</name>
    <dbReference type="NCBI Taxonomy" id="1437425"/>
    <lineage>
        <taxon>Bacteria</taxon>
        <taxon>Pseudomonadati</taxon>
        <taxon>Chlamydiota</taxon>
        <taxon>Chlamydiia</taxon>
        <taxon>Parachlamydiales</taxon>
        <taxon>Candidatus Criblamydiaceae</taxon>
        <taxon>Candidatus Criblamydia</taxon>
    </lineage>
</organism>
<sequence>MKRFAGTGKPKSGVMGEPGYREVVDFGEYVGIWKEDKIGGLSLPTTRATIHYSKKGAHIVPVHPNPLIEAK</sequence>
<gene>
    <name evidence="2" type="ORF">CSEC_0927</name>
</gene>
<keyword evidence="3" id="KW-1185">Reference proteome</keyword>
<dbReference type="Proteomes" id="UP000031552">
    <property type="component" value="Unassembled WGS sequence"/>
</dbReference>
<evidence type="ECO:0000313" key="3">
    <source>
        <dbReference type="Proteomes" id="UP000031552"/>
    </source>
</evidence>
<comment type="caution">
    <text evidence="2">The sequence shown here is derived from an EMBL/GenBank/DDBJ whole genome shotgun (WGS) entry which is preliminary data.</text>
</comment>
<reference evidence="2" key="2">
    <citation type="submission" date="2014-09" db="EMBL/GenBank/DDBJ databases">
        <title>Criblamydia sequanensis harbors a mega-plasmid encoding arsenite resistance.</title>
        <authorList>
            <person name="Bertelli C."/>
            <person name="Goesmann A."/>
            <person name="Greub G."/>
        </authorList>
    </citation>
    <scope>NUCLEOTIDE SEQUENCE [LARGE SCALE GENOMIC DNA]</scope>
    <source>
        <strain evidence="2">CRIB-18</strain>
    </source>
</reference>
<accession>A0A090DYH4</accession>
<dbReference type="AlphaFoldDB" id="A0A090DYH4"/>
<name>A0A090DYH4_9BACT</name>
<feature type="domain" description="Bacterial toxin 50" evidence="1">
    <location>
        <begin position="2"/>
        <end position="61"/>
    </location>
</feature>
<evidence type="ECO:0000259" key="1">
    <source>
        <dbReference type="Pfam" id="PF15542"/>
    </source>
</evidence>
<proteinExistence type="predicted"/>
<protein>
    <recommendedName>
        <fullName evidence="1">Bacterial toxin 50 domain-containing protein</fullName>
    </recommendedName>
</protein>